<dbReference type="Proteomes" id="UP000078340">
    <property type="component" value="Unassembled WGS sequence"/>
</dbReference>
<comment type="caution">
    <text evidence="1">The sequence shown here is derived from an EMBL/GenBank/DDBJ whole genome shotgun (WGS) entry which is preliminary data.</text>
</comment>
<organism evidence="1 2">
    <name type="scientific">Purpureocillium lilacinum</name>
    <name type="common">Paecilomyces lilacinus</name>
    <dbReference type="NCBI Taxonomy" id="33203"/>
    <lineage>
        <taxon>Eukaryota</taxon>
        <taxon>Fungi</taxon>
        <taxon>Dikarya</taxon>
        <taxon>Ascomycota</taxon>
        <taxon>Pezizomycotina</taxon>
        <taxon>Sordariomycetes</taxon>
        <taxon>Hypocreomycetidae</taxon>
        <taxon>Hypocreales</taxon>
        <taxon>Ophiocordycipitaceae</taxon>
        <taxon>Purpureocillium</taxon>
    </lineage>
</organism>
<sequence>MQILVLSKYPLPCTDSAIQARSYPAPGPGKSGSVSSNQLINATQLNIMMILSWLISKNKLR</sequence>
<reference evidence="1 2" key="1">
    <citation type="submission" date="2016-02" db="EMBL/GenBank/DDBJ databases">
        <title>Biosynthesis of antibiotic leucinostatins and their inhibition on Phytophthora in bio-control Purpureocillium lilacinum.</title>
        <authorList>
            <person name="Wang G."/>
            <person name="Liu Z."/>
            <person name="Lin R."/>
            <person name="Li E."/>
            <person name="Mao Z."/>
            <person name="Ling J."/>
            <person name="Yin W."/>
            <person name="Xie B."/>
        </authorList>
    </citation>
    <scope>NUCLEOTIDE SEQUENCE [LARGE SCALE GENOMIC DNA]</scope>
    <source>
        <strain evidence="1">PLFJ-1</strain>
    </source>
</reference>
<evidence type="ECO:0000313" key="2">
    <source>
        <dbReference type="Proteomes" id="UP000078340"/>
    </source>
</evidence>
<evidence type="ECO:0000313" key="1">
    <source>
        <dbReference type="EMBL" id="OAQ63813.1"/>
    </source>
</evidence>
<dbReference type="AlphaFoldDB" id="A0A179FFP4"/>
<name>A0A179FFP4_PURLI</name>
<proteinExistence type="predicted"/>
<protein>
    <submittedName>
        <fullName evidence="1">Uncharacterized protein</fullName>
    </submittedName>
</protein>
<gene>
    <name evidence="1" type="ORF">VFPFJ_11343</name>
</gene>
<accession>A0A179FFP4</accession>
<dbReference type="EMBL" id="LSBI01000029">
    <property type="protein sequence ID" value="OAQ63813.1"/>
    <property type="molecule type" value="Genomic_DNA"/>
</dbReference>